<dbReference type="AlphaFoldDB" id="A0AAD9R5W2"/>
<accession>A0AAD9R5W2</accession>
<sequence>MASPPIPGNYFTNAARSRISTNLKQEFGDYVETPMYPEEYTLTESTAESDYHSSTSGEEEFDDSQD</sequence>
<reference evidence="2" key="2">
    <citation type="journal article" date="2023" name="Science">
        <title>Genomic signatures of disease resistance in endangered staghorn corals.</title>
        <authorList>
            <person name="Vollmer S.V."/>
            <person name="Selwyn J.D."/>
            <person name="Despard B.A."/>
            <person name="Roesel C.L."/>
        </authorList>
    </citation>
    <scope>NUCLEOTIDE SEQUENCE</scope>
    <source>
        <strain evidence="2">K2</strain>
    </source>
</reference>
<name>A0AAD9R5W2_ACRCE</name>
<feature type="compositionally biased region" description="Polar residues" evidence="1">
    <location>
        <begin position="42"/>
        <end position="56"/>
    </location>
</feature>
<comment type="caution">
    <text evidence="2">The sequence shown here is derived from an EMBL/GenBank/DDBJ whole genome shotgun (WGS) entry which is preliminary data.</text>
</comment>
<evidence type="ECO:0000313" key="2">
    <source>
        <dbReference type="EMBL" id="KAK2573727.1"/>
    </source>
</evidence>
<keyword evidence="3" id="KW-1185">Reference proteome</keyword>
<feature type="region of interest" description="Disordered" evidence="1">
    <location>
        <begin position="36"/>
        <end position="66"/>
    </location>
</feature>
<evidence type="ECO:0000313" key="3">
    <source>
        <dbReference type="Proteomes" id="UP001249851"/>
    </source>
</evidence>
<proteinExistence type="predicted"/>
<dbReference type="Proteomes" id="UP001249851">
    <property type="component" value="Unassembled WGS sequence"/>
</dbReference>
<gene>
    <name evidence="2" type="ORF">P5673_001415</name>
</gene>
<dbReference type="EMBL" id="JARQWQ010000002">
    <property type="protein sequence ID" value="KAK2573727.1"/>
    <property type="molecule type" value="Genomic_DNA"/>
</dbReference>
<organism evidence="2 3">
    <name type="scientific">Acropora cervicornis</name>
    <name type="common">Staghorn coral</name>
    <dbReference type="NCBI Taxonomy" id="6130"/>
    <lineage>
        <taxon>Eukaryota</taxon>
        <taxon>Metazoa</taxon>
        <taxon>Cnidaria</taxon>
        <taxon>Anthozoa</taxon>
        <taxon>Hexacorallia</taxon>
        <taxon>Scleractinia</taxon>
        <taxon>Astrocoeniina</taxon>
        <taxon>Acroporidae</taxon>
        <taxon>Acropora</taxon>
    </lineage>
</organism>
<reference evidence="2" key="1">
    <citation type="journal article" date="2023" name="G3 (Bethesda)">
        <title>Whole genome assembly and annotation of the endangered Caribbean coral Acropora cervicornis.</title>
        <authorList>
            <person name="Selwyn J.D."/>
            <person name="Vollmer S.V."/>
        </authorList>
    </citation>
    <scope>NUCLEOTIDE SEQUENCE</scope>
    <source>
        <strain evidence="2">K2</strain>
    </source>
</reference>
<protein>
    <submittedName>
        <fullName evidence="2">Uncharacterized protein</fullName>
    </submittedName>
</protein>
<feature type="compositionally biased region" description="Acidic residues" evidence="1">
    <location>
        <begin position="57"/>
        <end position="66"/>
    </location>
</feature>
<evidence type="ECO:0000256" key="1">
    <source>
        <dbReference type="SAM" id="MobiDB-lite"/>
    </source>
</evidence>